<dbReference type="EMBL" id="JOJR01000735">
    <property type="protein sequence ID" value="RCN34818.1"/>
    <property type="molecule type" value="Genomic_DNA"/>
</dbReference>
<reference evidence="1 2" key="1">
    <citation type="submission" date="2014-10" db="EMBL/GenBank/DDBJ databases">
        <title>Draft genome of the hookworm Ancylostoma caninum.</title>
        <authorList>
            <person name="Mitreva M."/>
        </authorList>
    </citation>
    <scope>NUCLEOTIDE SEQUENCE [LARGE SCALE GENOMIC DNA]</scope>
    <source>
        <strain evidence="1 2">Baltimore</strain>
    </source>
</reference>
<evidence type="ECO:0000313" key="2">
    <source>
        <dbReference type="Proteomes" id="UP000252519"/>
    </source>
</evidence>
<gene>
    <name evidence="1" type="ORF">ANCCAN_19332</name>
</gene>
<sequence>MPLMESVLTLQAPPESSQSLGCATPLVELCSELLRTTSFPYHMGLAKIPPEIGCGCTTYRSRYVDFSPHSATCAPISSHSLSMLACSDFQSLPTFASRVSFSLIFLD</sequence>
<evidence type="ECO:0000313" key="1">
    <source>
        <dbReference type="EMBL" id="RCN34818.1"/>
    </source>
</evidence>
<organism evidence="1 2">
    <name type="scientific">Ancylostoma caninum</name>
    <name type="common">Dog hookworm</name>
    <dbReference type="NCBI Taxonomy" id="29170"/>
    <lineage>
        <taxon>Eukaryota</taxon>
        <taxon>Metazoa</taxon>
        <taxon>Ecdysozoa</taxon>
        <taxon>Nematoda</taxon>
        <taxon>Chromadorea</taxon>
        <taxon>Rhabditida</taxon>
        <taxon>Rhabditina</taxon>
        <taxon>Rhabditomorpha</taxon>
        <taxon>Strongyloidea</taxon>
        <taxon>Ancylostomatidae</taxon>
        <taxon>Ancylostomatinae</taxon>
        <taxon>Ancylostoma</taxon>
    </lineage>
</organism>
<protein>
    <submittedName>
        <fullName evidence="1">Uncharacterized protein</fullName>
    </submittedName>
</protein>
<keyword evidence="2" id="KW-1185">Reference proteome</keyword>
<dbReference type="Proteomes" id="UP000252519">
    <property type="component" value="Unassembled WGS sequence"/>
</dbReference>
<name>A0A368FTM0_ANCCA</name>
<comment type="caution">
    <text evidence="1">The sequence shown here is derived from an EMBL/GenBank/DDBJ whole genome shotgun (WGS) entry which is preliminary data.</text>
</comment>
<dbReference type="AlphaFoldDB" id="A0A368FTM0"/>
<proteinExistence type="predicted"/>
<accession>A0A368FTM0</accession>